<dbReference type="EMBL" id="BMLQ01000006">
    <property type="protein sequence ID" value="GGO46675.1"/>
    <property type="molecule type" value="Genomic_DNA"/>
</dbReference>
<reference evidence="3" key="1">
    <citation type="journal article" date="2019" name="Int. J. Syst. Evol. Microbiol.">
        <title>The Global Catalogue of Microorganisms (GCM) 10K type strain sequencing project: providing services to taxonomists for standard genome sequencing and annotation.</title>
        <authorList>
            <consortium name="The Broad Institute Genomics Platform"/>
            <consortium name="The Broad Institute Genome Sequencing Center for Infectious Disease"/>
            <person name="Wu L."/>
            <person name="Ma J."/>
        </authorList>
    </citation>
    <scope>NUCLEOTIDE SEQUENCE [LARGE SCALE GENOMIC DNA]</scope>
    <source>
        <strain evidence="3">CGMCC 1.7064</strain>
    </source>
</reference>
<dbReference type="RefSeq" id="WP_188806227.1">
    <property type="nucleotide sequence ID" value="NZ_BAAAOU010000009.1"/>
</dbReference>
<keyword evidence="1" id="KW-0812">Transmembrane</keyword>
<dbReference type="Proteomes" id="UP000642509">
    <property type="component" value="Unassembled WGS sequence"/>
</dbReference>
<comment type="caution">
    <text evidence="2">The sequence shown here is derived from an EMBL/GenBank/DDBJ whole genome shotgun (WGS) entry which is preliminary data.</text>
</comment>
<gene>
    <name evidence="2" type="ORF">GCM10010977_22180</name>
</gene>
<accession>A0ABQ2M462</accession>
<keyword evidence="1" id="KW-1133">Transmembrane helix</keyword>
<protein>
    <submittedName>
        <fullName evidence="2">Uncharacterized protein</fullName>
    </submittedName>
</protein>
<name>A0ABQ2M462_9MICC</name>
<sequence length="70" mass="8435">MKRFSDMTIRERGRWFHRRQAFSCIGILILGLYFQNWWIVAGALVCGVLVYFGWRDLEKRTRDDPPHANY</sequence>
<evidence type="ECO:0000256" key="1">
    <source>
        <dbReference type="SAM" id="Phobius"/>
    </source>
</evidence>
<proteinExistence type="predicted"/>
<evidence type="ECO:0000313" key="2">
    <source>
        <dbReference type="EMBL" id="GGO46675.1"/>
    </source>
</evidence>
<keyword evidence="3" id="KW-1185">Reference proteome</keyword>
<organism evidence="2 3">
    <name type="scientific">Citricoccus zhacaiensis</name>
    <dbReference type="NCBI Taxonomy" id="489142"/>
    <lineage>
        <taxon>Bacteria</taxon>
        <taxon>Bacillati</taxon>
        <taxon>Actinomycetota</taxon>
        <taxon>Actinomycetes</taxon>
        <taxon>Micrococcales</taxon>
        <taxon>Micrococcaceae</taxon>
        <taxon>Citricoccus</taxon>
    </lineage>
</organism>
<keyword evidence="1" id="KW-0472">Membrane</keyword>
<evidence type="ECO:0000313" key="3">
    <source>
        <dbReference type="Proteomes" id="UP000642509"/>
    </source>
</evidence>
<feature type="transmembrane region" description="Helical" evidence="1">
    <location>
        <begin position="21"/>
        <end position="54"/>
    </location>
</feature>